<gene>
    <name evidence="1" type="ORF">SDC9_134138</name>
</gene>
<dbReference type="EMBL" id="VSSQ01034954">
    <property type="protein sequence ID" value="MPM87045.1"/>
    <property type="molecule type" value="Genomic_DNA"/>
</dbReference>
<dbReference type="PANTHER" id="PTHR37954">
    <property type="entry name" value="BLL4979 PROTEIN"/>
    <property type="match status" value="1"/>
</dbReference>
<name>A0A645DCX3_9ZZZZ</name>
<dbReference type="Pfam" id="PF02596">
    <property type="entry name" value="DUF169"/>
    <property type="match status" value="1"/>
</dbReference>
<evidence type="ECO:0000313" key="1">
    <source>
        <dbReference type="EMBL" id="MPM87045.1"/>
    </source>
</evidence>
<dbReference type="InterPro" id="IPR003748">
    <property type="entry name" value="DUF169"/>
</dbReference>
<proteinExistence type="predicted"/>
<comment type="caution">
    <text evidence="1">The sequence shown here is derived from an EMBL/GenBank/DDBJ whole genome shotgun (WGS) entry which is preliminary data.</text>
</comment>
<sequence length="193" mass="21367">MRAREGNKLLATSQNIACANGGSALGFMPVPDKLMNGEFLEQLGTFQKEGAKKTMEDMPRFEQNQYTGIALAPLSKLDFEPDVIVLESLPEQFMWLSLASIYKKGGRINFTSSISNGTCVDITVVPWIKQQLNVSLGCYGCRNATNIPDENLLAGFPGKQLEELVESLEKISTKAMPRTREKKAYNRLIGETI</sequence>
<evidence type="ECO:0008006" key="2">
    <source>
        <dbReference type="Google" id="ProtNLM"/>
    </source>
</evidence>
<protein>
    <recommendedName>
        <fullName evidence="2">DUF169 domain-containing protein</fullName>
    </recommendedName>
</protein>
<reference evidence="1" key="1">
    <citation type="submission" date="2019-08" db="EMBL/GenBank/DDBJ databases">
        <authorList>
            <person name="Kucharzyk K."/>
            <person name="Murdoch R.W."/>
            <person name="Higgins S."/>
            <person name="Loffler F."/>
        </authorList>
    </citation>
    <scope>NUCLEOTIDE SEQUENCE</scope>
</reference>
<organism evidence="1">
    <name type="scientific">bioreactor metagenome</name>
    <dbReference type="NCBI Taxonomy" id="1076179"/>
    <lineage>
        <taxon>unclassified sequences</taxon>
        <taxon>metagenomes</taxon>
        <taxon>ecological metagenomes</taxon>
    </lineage>
</organism>
<dbReference type="PANTHER" id="PTHR37954:SF3">
    <property type="entry name" value="DUF169 DOMAIN-CONTAINING PROTEIN"/>
    <property type="match status" value="1"/>
</dbReference>
<accession>A0A645DCX3</accession>
<dbReference type="AlphaFoldDB" id="A0A645DCX3"/>